<dbReference type="SUPFAM" id="SSF49764">
    <property type="entry name" value="HSP20-like chaperones"/>
    <property type="match status" value="1"/>
</dbReference>
<accession>A0A3B0R1X0</accession>
<dbReference type="InterPro" id="IPR008978">
    <property type="entry name" value="HSP20-like_chaperone"/>
</dbReference>
<evidence type="ECO:0000313" key="2">
    <source>
        <dbReference type="EMBL" id="VAV86231.1"/>
    </source>
</evidence>
<dbReference type="Gene3D" id="2.60.40.790">
    <property type="match status" value="1"/>
</dbReference>
<reference evidence="2" key="1">
    <citation type="submission" date="2018-06" db="EMBL/GenBank/DDBJ databases">
        <authorList>
            <person name="Zhirakovskaya E."/>
        </authorList>
    </citation>
    <scope>NUCLEOTIDE SEQUENCE</scope>
</reference>
<dbReference type="AlphaFoldDB" id="A0A3B0R1X0"/>
<dbReference type="InterPro" id="IPR002068">
    <property type="entry name" value="A-crystallin/Hsp20_dom"/>
</dbReference>
<feature type="domain" description="SHSP" evidence="1">
    <location>
        <begin position="45"/>
        <end position="159"/>
    </location>
</feature>
<gene>
    <name evidence="2" type="ORF">MNBD_BACTEROID02-883</name>
</gene>
<organism evidence="2">
    <name type="scientific">hydrothermal vent metagenome</name>
    <dbReference type="NCBI Taxonomy" id="652676"/>
    <lineage>
        <taxon>unclassified sequences</taxon>
        <taxon>metagenomes</taxon>
        <taxon>ecological metagenomes</taxon>
    </lineage>
</organism>
<dbReference type="Pfam" id="PF00011">
    <property type="entry name" value="HSP20"/>
    <property type="match status" value="1"/>
</dbReference>
<dbReference type="EMBL" id="UOEB01000307">
    <property type="protein sequence ID" value="VAV86231.1"/>
    <property type="molecule type" value="Genomic_DNA"/>
</dbReference>
<evidence type="ECO:0000259" key="1">
    <source>
        <dbReference type="PROSITE" id="PS01031"/>
    </source>
</evidence>
<proteinExistence type="predicted"/>
<dbReference type="PANTHER" id="PTHR11527">
    <property type="entry name" value="HEAT-SHOCK PROTEIN 20 FAMILY MEMBER"/>
    <property type="match status" value="1"/>
</dbReference>
<keyword evidence="2" id="KW-0346">Stress response</keyword>
<dbReference type="InterPro" id="IPR031107">
    <property type="entry name" value="Small_HSP"/>
</dbReference>
<sequence length="159" mass="17759">MSTLIPTNRNVSKKSIDSNFSALPSLPSWFDDILGRSFGTEFMSNFNTGLTLPAVNVKDTANEYIVEMAVPGLEKSNFDINIDNNILSIVAESKTEDNTESENYTRREFGYSSFKRTFAIPDSVNAEKITASYKEGILKVLLPKHDDAKKKPIKSIKIN</sequence>
<name>A0A3B0R1X0_9ZZZZ</name>
<protein>
    <submittedName>
        <fullName evidence="2">Small heat shock protein</fullName>
    </submittedName>
</protein>
<dbReference type="CDD" id="cd06464">
    <property type="entry name" value="ACD_sHsps-like"/>
    <property type="match status" value="1"/>
</dbReference>
<dbReference type="PROSITE" id="PS01031">
    <property type="entry name" value="SHSP"/>
    <property type="match status" value="1"/>
</dbReference>